<dbReference type="Gene3D" id="1.10.1370.30">
    <property type="match status" value="1"/>
</dbReference>
<name>A0A6B2JVB3_9RHOB</name>
<dbReference type="Proteomes" id="UP000474757">
    <property type="component" value="Unassembled WGS sequence"/>
</dbReference>
<dbReference type="RefSeq" id="WP_163891012.1">
    <property type="nucleotide sequence ID" value="NZ_JAAFYS010000001.1"/>
</dbReference>
<evidence type="ECO:0000313" key="4">
    <source>
        <dbReference type="EMBL" id="NDV00569.1"/>
    </source>
</evidence>
<comment type="function">
    <text evidence="1">Broad specificity carboxypetidase that releases amino acids sequentially from the C-terminus, including neutral, aromatic, polar and basic residues.</text>
</comment>
<dbReference type="PROSITE" id="PS52034">
    <property type="entry name" value="PEPTIDASE_M32"/>
    <property type="match status" value="1"/>
</dbReference>
<feature type="binding site" evidence="2">
    <location>
        <position position="296"/>
    </location>
    <ligand>
        <name>Zn(2+)</name>
        <dbReference type="ChEBI" id="CHEBI:29105"/>
        <note>catalytic</note>
    </ligand>
</feature>
<keyword evidence="1 2" id="KW-0479">Metal-binding</keyword>
<dbReference type="GO" id="GO:0046872">
    <property type="term" value="F:metal ion binding"/>
    <property type="evidence" value="ECO:0007669"/>
    <property type="project" value="UniProtKB-KW"/>
</dbReference>
<evidence type="ECO:0000313" key="5">
    <source>
        <dbReference type="Proteomes" id="UP000474757"/>
    </source>
</evidence>
<dbReference type="PRINTS" id="PR00998">
    <property type="entry name" value="CRBOXYPTASET"/>
</dbReference>
<keyword evidence="1" id="KW-0645">Protease</keyword>
<proteinExistence type="inferred from homology"/>
<reference evidence="4 5" key="1">
    <citation type="submission" date="2020-02" db="EMBL/GenBank/DDBJ databases">
        <title>Pseudoroseicyclus tamarix, sp. nov., isolated from offshore sediment of a Tamarix chinensis forest.</title>
        <authorList>
            <person name="Gai Y."/>
        </authorList>
    </citation>
    <scope>NUCLEOTIDE SEQUENCE [LARGE SCALE GENOMIC DNA]</scope>
    <source>
        <strain evidence="4 5">CLL3-39</strain>
    </source>
</reference>
<comment type="similarity">
    <text evidence="1">Belongs to the peptidase M32 family.</text>
</comment>
<dbReference type="GO" id="GO:0004181">
    <property type="term" value="F:metallocarboxypeptidase activity"/>
    <property type="evidence" value="ECO:0007669"/>
    <property type="project" value="UniProtKB-UniRule"/>
</dbReference>
<dbReference type="PANTHER" id="PTHR34217:SF1">
    <property type="entry name" value="CARBOXYPEPTIDASE 1"/>
    <property type="match status" value="1"/>
</dbReference>
<dbReference type="InterPro" id="IPR001333">
    <property type="entry name" value="Peptidase_M32_Taq"/>
</dbReference>
<evidence type="ECO:0000256" key="3">
    <source>
        <dbReference type="PIRSR" id="PIRSR006615-2"/>
    </source>
</evidence>
<organism evidence="4 5">
    <name type="scientific">Pseudoroseicyclus tamaricis</name>
    <dbReference type="NCBI Taxonomy" id="2705421"/>
    <lineage>
        <taxon>Bacteria</taxon>
        <taxon>Pseudomonadati</taxon>
        <taxon>Pseudomonadota</taxon>
        <taxon>Alphaproteobacteria</taxon>
        <taxon>Rhodobacterales</taxon>
        <taxon>Paracoccaceae</taxon>
        <taxon>Pseudoroseicyclus</taxon>
    </lineage>
</organism>
<gene>
    <name evidence="4" type="ORF">GZA08_06250</name>
</gene>
<dbReference type="SUPFAM" id="SSF55486">
    <property type="entry name" value="Metalloproteases ('zincins'), catalytic domain"/>
    <property type="match status" value="1"/>
</dbReference>
<protein>
    <recommendedName>
        <fullName evidence="1">Metal-dependent carboxypeptidase</fullName>
        <ecNumber evidence="1">3.4.17.19</ecNumber>
    </recommendedName>
</protein>
<dbReference type="PIRSF" id="PIRSF006615">
    <property type="entry name" value="Zn_crbxpep_Taq"/>
    <property type="match status" value="1"/>
</dbReference>
<accession>A0A6B2JVB3</accession>
<keyword evidence="2" id="KW-0862">Zinc</keyword>
<evidence type="ECO:0000256" key="1">
    <source>
        <dbReference type="PIRNR" id="PIRNR006615"/>
    </source>
</evidence>
<keyword evidence="5" id="KW-1185">Reference proteome</keyword>
<feature type="binding site" evidence="2">
    <location>
        <position position="257"/>
    </location>
    <ligand>
        <name>Zn(2+)</name>
        <dbReference type="ChEBI" id="CHEBI:29105"/>
        <note>catalytic</note>
    </ligand>
</feature>
<dbReference type="Pfam" id="PF02074">
    <property type="entry name" value="Peptidase_M32"/>
    <property type="match status" value="1"/>
</dbReference>
<dbReference type="EC" id="3.4.17.19" evidence="1"/>
<dbReference type="CDD" id="cd06460">
    <property type="entry name" value="M32_Taq"/>
    <property type="match status" value="1"/>
</dbReference>
<comment type="caution">
    <text evidence="4">The sequence shown here is derived from an EMBL/GenBank/DDBJ whole genome shotgun (WGS) entry which is preliminary data.</text>
</comment>
<evidence type="ECO:0000256" key="2">
    <source>
        <dbReference type="PIRSR" id="PIRSR006615-1"/>
    </source>
</evidence>
<keyword evidence="1" id="KW-0378">Hydrolase</keyword>
<comment type="cofactor">
    <cofactor evidence="2">
        <name>Zn(2+)</name>
        <dbReference type="ChEBI" id="CHEBI:29105"/>
    </cofactor>
    <text evidence="2">Binds 1 zinc ion per subunit.</text>
</comment>
<dbReference type="GO" id="GO:0006508">
    <property type="term" value="P:proteolysis"/>
    <property type="evidence" value="ECO:0007669"/>
    <property type="project" value="UniProtKB-UniRule"/>
</dbReference>
<dbReference type="AlphaFoldDB" id="A0A6B2JVB3"/>
<dbReference type="EMBL" id="JAAGAB010000001">
    <property type="protein sequence ID" value="NDV00569.1"/>
    <property type="molecule type" value="Genomic_DNA"/>
</dbReference>
<keyword evidence="1" id="KW-0482">Metalloprotease</keyword>
<dbReference type="PANTHER" id="PTHR34217">
    <property type="entry name" value="METAL-DEPENDENT CARBOXYPEPTIDASE"/>
    <property type="match status" value="1"/>
</dbReference>
<feature type="binding site" evidence="2">
    <location>
        <position position="261"/>
    </location>
    <ligand>
        <name>Zn(2+)</name>
        <dbReference type="ChEBI" id="CHEBI:29105"/>
        <note>catalytic</note>
    </ligand>
</feature>
<keyword evidence="1 4" id="KW-0121">Carboxypeptidase</keyword>
<comment type="catalytic activity">
    <reaction evidence="1">
        <text>Release of a C-terminal amino acid with broad specificity, except for -Pro.</text>
        <dbReference type="EC" id="3.4.17.19"/>
    </reaction>
</comment>
<sequence>MALTKLLELSGRINDLLNASSLLAWDSRTMMPPSGNATRGLQISTLTVAARDLLCSDEMRRAADEAEAEAGTAEADMISAVRHAIAYHDRIPADLVRRRNELAVTAHDVWAEACRQKDASIFLPALEDTVEICRAWVDHAGYEDHPYDAMLELYEPGNTVRNLTPLLQRLTDHIVPLARDVHAAPQPDDSFLGQVYPEHIQMSVAGRLARKIGYDLDRGRLDTALHPFEISFTRNDVRLTTWINRTWLPKSIFTTLHEAGHGIYEQNIDPAYTRTPLATDLVLLYAVGGVSFGMHESQSRLWENHVGRSRSFWEHHFATVHDAFPEQLSGQTPESFWQAVNVSRPGAKRSFASELTYDLHTILRTELERDLIAGDLKVSQVRDAWNAKTEEMLGVIVRDDTESILQDVHWPTGQFGTFCNYTIGNIVAAQLFATASQAEGVQQGLDAADYAPLREWLTGNVLRHGRRYIRDELLEAATGRTLDLDPYLAHLDRRFAAVYDIA</sequence>
<feature type="active site" description="Proton donor/acceptor" evidence="3">
    <location>
        <position position="258"/>
    </location>
</feature>